<accession>A0AA39G3H8</accession>
<sequence length="116" mass="13460">MEKTTKKTHTHQNKNDLQEPAANTQTSNFYEHLLSTQEDDSESVTTETRQSNSKPRPLPIYAANTSISKIIELTKNEKIEKNNFHLKQRNDSNIIIYARDITTYDVIKKVLEEPQQ</sequence>
<evidence type="ECO:0000313" key="2">
    <source>
        <dbReference type="EMBL" id="KAK0180621.1"/>
    </source>
</evidence>
<dbReference type="EMBL" id="JAQQBR010000002">
    <property type="protein sequence ID" value="KAK0180621.1"/>
    <property type="molecule type" value="Genomic_DNA"/>
</dbReference>
<feature type="region of interest" description="Disordered" evidence="1">
    <location>
        <begin position="1"/>
        <end position="59"/>
    </location>
</feature>
<name>A0AA39G3H8_MICHY</name>
<organism evidence="2 3">
    <name type="scientific">Microctonus hyperodae</name>
    <name type="common">Parasitoid wasp</name>
    <dbReference type="NCBI Taxonomy" id="165561"/>
    <lineage>
        <taxon>Eukaryota</taxon>
        <taxon>Metazoa</taxon>
        <taxon>Ecdysozoa</taxon>
        <taxon>Arthropoda</taxon>
        <taxon>Hexapoda</taxon>
        <taxon>Insecta</taxon>
        <taxon>Pterygota</taxon>
        <taxon>Neoptera</taxon>
        <taxon>Endopterygota</taxon>
        <taxon>Hymenoptera</taxon>
        <taxon>Apocrita</taxon>
        <taxon>Ichneumonoidea</taxon>
        <taxon>Braconidae</taxon>
        <taxon>Euphorinae</taxon>
        <taxon>Microctonus</taxon>
    </lineage>
</organism>
<evidence type="ECO:0000256" key="1">
    <source>
        <dbReference type="SAM" id="MobiDB-lite"/>
    </source>
</evidence>
<evidence type="ECO:0000313" key="3">
    <source>
        <dbReference type="Proteomes" id="UP001168972"/>
    </source>
</evidence>
<gene>
    <name evidence="2" type="ORF">PV327_002984</name>
</gene>
<comment type="caution">
    <text evidence="2">The sequence shown here is derived from an EMBL/GenBank/DDBJ whole genome shotgun (WGS) entry which is preliminary data.</text>
</comment>
<dbReference type="Proteomes" id="UP001168972">
    <property type="component" value="Unassembled WGS sequence"/>
</dbReference>
<dbReference type="AlphaFoldDB" id="A0AA39G3H8"/>
<keyword evidence="3" id="KW-1185">Reference proteome</keyword>
<feature type="compositionally biased region" description="Basic residues" evidence="1">
    <location>
        <begin position="1"/>
        <end position="12"/>
    </location>
</feature>
<feature type="compositionally biased region" description="Polar residues" evidence="1">
    <location>
        <begin position="43"/>
        <end position="54"/>
    </location>
</feature>
<reference evidence="2" key="2">
    <citation type="submission" date="2023-03" db="EMBL/GenBank/DDBJ databases">
        <authorList>
            <person name="Inwood S.N."/>
            <person name="Skelly J.G."/>
            <person name="Guhlin J."/>
            <person name="Harrop T.W.R."/>
            <person name="Goldson S.G."/>
            <person name="Dearden P.K."/>
        </authorList>
    </citation>
    <scope>NUCLEOTIDE SEQUENCE</scope>
    <source>
        <strain evidence="2">Lincoln</strain>
        <tissue evidence="2">Whole body</tissue>
    </source>
</reference>
<protein>
    <submittedName>
        <fullName evidence="2">Uncharacterized protein</fullName>
    </submittedName>
</protein>
<reference evidence="2" key="1">
    <citation type="journal article" date="2023" name="bioRxiv">
        <title>Scaffold-level genome assemblies of two parasitoid biocontrol wasps reveal the parthenogenesis mechanism and an associated novel virus.</title>
        <authorList>
            <person name="Inwood S."/>
            <person name="Skelly J."/>
            <person name="Guhlin J."/>
            <person name="Harrop T."/>
            <person name="Goldson S."/>
            <person name="Dearden P."/>
        </authorList>
    </citation>
    <scope>NUCLEOTIDE SEQUENCE</scope>
    <source>
        <strain evidence="2">Lincoln</strain>
        <tissue evidence="2">Whole body</tissue>
    </source>
</reference>
<proteinExistence type="predicted"/>